<evidence type="ECO:0000256" key="6">
    <source>
        <dbReference type="ARBA" id="ARBA00022527"/>
    </source>
</evidence>
<feature type="region of interest" description="Disordered" evidence="16">
    <location>
        <begin position="1"/>
        <end position="23"/>
    </location>
</feature>
<feature type="region of interest" description="Disordered" evidence="16">
    <location>
        <begin position="461"/>
        <end position="483"/>
    </location>
</feature>
<dbReference type="PANTHER" id="PTHR45646">
    <property type="entry name" value="SERINE/THREONINE-PROTEIN KINASE DOA-RELATED"/>
    <property type="match status" value="1"/>
</dbReference>
<comment type="catalytic activity">
    <reaction evidence="14">
        <text>L-seryl-[protein] + ATP = O-phospho-L-seryl-[protein] + ADP + H(+)</text>
        <dbReference type="Rhea" id="RHEA:17989"/>
        <dbReference type="Rhea" id="RHEA-COMP:9863"/>
        <dbReference type="Rhea" id="RHEA-COMP:11604"/>
        <dbReference type="ChEBI" id="CHEBI:15378"/>
        <dbReference type="ChEBI" id="CHEBI:29999"/>
        <dbReference type="ChEBI" id="CHEBI:30616"/>
        <dbReference type="ChEBI" id="CHEBI:83421"/>
        <dbReference type="ChEBI" id="CHEBI:456216"/>
        <dbReference type="EC" id="2.7.11.1"/>
    </reaction>
</comment>
<dbReference type="InterPro" id="IPR051175">
    <property type="entry name" value="CLK_kinases"/>
</dbReference>
<dbReference type="InterPro" id="IPR008266">
    <property type="entry name" value="Tyr_kinase_AS"/>
</dbReference>
<accession>A0ABR1T888</accession>
<evidence type="ECO:0000256" key="2">
    <source>
        <dbReference type="ARBA" id="ARBA00011534"/>
    </source>
</evidence>
<evidence type="ECO:0000256" key="5">
    <source>
        <dbReference type="ARBA" id="ARBA00019973"/>
    </source>
</evidence>
<dbReference type="SUPFAM" id="SSF56112">
    <property type="entry name" value="Protein kinase-like (PK-like)"/>
    <property type="match status" value="1"/>
</dbReference>
<evidence type="ECO:0000256" key="8">
    <source>
        <dbReference type="ARBA" id="ARBA00022741"/>
    </source>
</evidence>
<feature type="compositionally biased region" description="Low complexity" evidence="16">
    <location>
        <begin position="1"/>
        <end position="18"/>
    </location>
</feature>
<evidence type="ECO:0000256" key="3">
    <source>
        <dbReference type="ARBA" id="ARBA00012513"/>
    </source>
</evidence>
<proteinExistence type="predicted"/>
<keyword evidence="19" id="KW-1185">Reference proteome</keyword>
<evidence type="ECO:0000256" key="1">
    <source>
        <dbReference type="ARBA" id="ARBA00003747"/>
    </source>
</evidence>
<comment type="caution">
    <text evidence="18">The sequence shown here is derived from an EMBL/GenBank/DDBJ whole genome shotgun (WGS) entry which is preliminary data.</text>
</comment>
<comment type="function">
    <text evidence="1">Component of the EKC/KEOPS complex that is required for the formation of a threonylcarbamoyl group on adenosine at position 37 (t(6)A37) in tRNAs that read codons beginning with adenine. The complex is probably involved in the transfer of the threonylcarbamoyl moiety of threonylcarbamoyl-AMP (TC-AMP) to the N6 group of A37. BUD32 has ATPase activity in the context of the EKC/KEOPS complex and likely plays a supporting role to the catalytic subunit KAE1. The EKC/KEOPS complex also promotes both telomere uncapping and telomere elongation. The complex is required for efficient recruitment of transcriptional coactivators.</text>
</comment>
<dbReference type="GeneID" id="92097761"/>
<dbReference type="Pfam" id="PF00069">
    <property type="entry name" value="Pkinase"/>
    <property type="match status" value="1"/>
</dbReference>
<dbReference type="SMART" id="SM00220">
    <property type="entry name" value="S_TKc"/>
    <property type="match status" value="1"/>
</dbReference>
<evidence type="ECO:0000256" key="11">
    <source>
        <dbReference type="ARBA" id="ARBA00030980"/>
    </source>
</evidence>
<feature type="binding site" evidence="15">
    <location>
        <position position="95"/>
    </location>
    <ligand>
        <name>ATP</name>
        <dbReference type="ChEBI" id="CHEBI:30616"/>
    </ligand>
</feature>
<dbReference type="InterPro" id="IPR017441">
    <property type="entry name" value="Protein_kinase_ATP_BS"/>
</dbReference>
<evidence type="ECO:0000256" key="12">
    <source>
        <dbReference type="ARBA" id="ARBA00033194"/>
    </source>
</evidence>
<keyword evidence="7" id="KW-0808">Transferase</keyword>
<dbReference type="Gene3D" id="1.10.510.10">
    <property type="entry name" value="Transferase(Phosphotransferase) domain 1"/>
    <property type="match status" value="1"/>
</dbReference>
<evidence type="ECO:0000256" key="7">
    <source>
        <dbReference type="ARBA" id="ARBA00022679"/>
    </source>
</evidence>
<dbReference type="PROSITE" id="PS50011">
    <property type="entry name" value="PROTEIN_KINASE_DOM"/>
    <property type="match status" value="1"/>
</dbReference>
<dbReference type="PROSITE" id="PS00107">
    <property type="entry name" value="PROTEIN_KINASE_ATP"/>
    <property type="match status" value="1"/>
</dbReference>
<feature type="region of interest" description="Disordered" evidence="16">
    <location>
        <begin position="419"/>
        <end position="443"/>
    </location>
</feature>
<keyword evidence="10 15" id="KW-0067">ATP-binding</keyword>
<reference evidence="18 19" key="1">
    <citation type="submission" date="2023-01" db="EMBL/GenBank/DDBJ databases">
        <title>Analysis of 21 Apiospora genomes using comparative genomics revels a genus with tremendous synthesis potential of carbohydrate active enzymes and secondary metabolites.</title>
        <authorList>
            <person name="Sorensen T."/>
        </authorList>
    </citation>
    <scope>NUCLEOTIDE SEQUENCE [LARGE SCALE GENOMIC DNA]</scope>
    <source>
        <strain evidence="18 19">CBS 135458</strain>
    </source>
</reference>
<organism evidence="18 19">
    <name type="scientific">Apiospora phragmitis</name>
    <dbReference type="NCBI Taxonomy" id="2905665"/>
    <lineage>
        <taxon>Eukaryota</taxon>
        <taxon>Fungi</taxon>
        <taxon>Dikarya</taxon>
        <taxon>Ascomycota</taxon>
        <taxon>Pezizomycotina</taxon>
        <taxon>Sordariomycetes</taxon>
        <taxon>Xylariomycetidae</taxon>
        <taxon>Amphisphaeriales</taxon>
        <taxon>Apiosporaceae</taxon>
        <taxon>Apiospora</taxon>
    </lineage>
</organism>
<protein>
    <recommendedName>
        <fullName evidence="5">EKC/KEOPS complex subunit BUD32</fullName>
        <ecNumber evidence="3">2.7.11.1</ecNumber>
    </recommendedName>
    <alternativeName>
        <fullName evidence="11 12">Atypical Serine/threonine protein kinase BUD32</fullName>
    </alternativeName>
    <alternativeName>
        <fullName evidence="4">EKC/KEOPS complex subunit bud32</fullName>
    </alternativeName>
</protein>
<keyword evidence="8 15" id="KW-0547">Nucleotide-binding</keyword>
<evidence type="ECO:0000313" key="19">
    <source>
        <dbReference type="Proteomes" id="UP001480595"/>
    </source>
</evidence>
<evidence type="ECO:0000256" key="4">
    <source>
        <dbReference type="ARBA" id="ARBA00013948"/>
    </source>
</evidence>
<evidence type="ECO:0000256" key="14">
    <source>
        <dbReference type="ARBA" id="ARBA00048679"/>
    </source>
</evidence>
<evidence type="ECO:0000256" key="9">
    <source>
        <dbReference type="ARBA" id="ARBA00022777"/>
    </source>
</evidence>
<dbReference type="PANTHER" id="PTHR45646:SF11">
    <property type="entry name" value="SERINE_THREONINE-PROTEIN KINASE DOA"/>
    <property type="match status" value="1"/>
</dbReference>
<name>A0ABR1T888_9PEZI</name>
<evidence type="ECO:0000256" key="10">
    <source>
        <dbReference type="ARBA" id="ARBA00022840"/>
    </source>
</evidence>
<dbReference type="EMBL" id="JAQQWL010000013">
    <property type="protein sequence ID" value="KAK8042806.1"/>
    <property type="molecule type" value="Genomic_DNA"/>
</dbReference>
<evidence type="ECO:0000256" key="15">
    <source>
        <dbReference type="PROSITE-ProRule" id="PRU10141"/>
    </source>
</evidence>
<sequence length="675" mass="75679">MSASSSTPTSPRASTGASNLSLELEGPRPKYCINPMDQEELENVERYEPGGLRPIHVNDEVCNGRFDVVHKLGQGGFATVWLCRDNREERWCALKIMELAQSSEEGGDLKVMNLFREKGIDRDEAATHHVVVPEEHFWIDGPNGRHLALVTPLLGPPLSWWLEDEKRTFDAMTGLCRQMGKGLQFLHDNGVCHGDFRPGNILLKIRNIDNMTGEELCEILGIPEGIDIGLNSGEEFSPHAPEYLVKPAWWGGAMKEGIVFEEIAIVDFGEAFLEGQPPKFSGIPRSYGAPEIVYNQTPSAASDVWALGASIMEVFGGDFFGSSVMAATSRLESYLGPLPVEYRGQFEKQHRAYLTSRREHQDLCERNLLKQGLSEYVDKSPKTEPSKWVLTESQPLKIFRYDCQERPTPAHILQHPWLKEDGADSGEPEATEELEVAEEDGATEDVEEEGILVFCSAKMPSGVRQTPGSKQPEWNKGDTMPAGVRVDDKFKERLHTYTKLDNIKEGTADEPGVIWACPFGKVPGKAKIEDEDGNEIDLNEDPDIVRERARVVATMAKEQAKELGFPWVIIKGAPHETQTVRDTILHVNIPDEYVADMNHFTVVLTNDLNKLLVAGHIYVEANPKTWIPKGIMKLRVVNGNQRRVIDLFVCETKKDKLERDKKAHEKRQQPTRQGN</sequence>
<dbReference type="Gene3D" id="3.30.200.20">
    <property type="entry name" value="Phosphorylase Kinase, domain 1"/>
    <property type="match status" value="1"/>
</dbReference>
<keyword evidence="6" id="KW-0723">Serine/threonine-protein kinase</keyword>
<dbReference type="EC" id="2.7.11.1" evidence="3"/>
<evidence type="ECO:0000259" key="17">
    <source>
        <dbReference type="PROSITE" id="PS50011"/>
    </source>
</evidence>
<dbReference type="RefSeq" id="XP_066709659.1">
    <property type="nucleotide sequence ID" value="XM_066864698.1"/>
</dbReference>
<dbReference type="InterPro" id="IPR011009">
    <property type="entry name" value="Kinase-like_dom_sf"/>
</dbReference>
<feature type="domain" description="Protein kinase" evidence="17">
    <location>
        <begin position="66"/>
        <end position="418"/>
    </location>
</feature>
<keyword evidence="9" id="KW-0418">Kinase</keyword>
<feature type="compositionally biased region" description="Acidic residues" evidence="16">
    <location>
        <begin position="423"/>
        <end position="443"/>
    </location>
</feature>
<dbReference type="InterPro" id="IPR000719">
    <property type="entry name" value="Prot_kinase_dom"/>
</dbReference>
<comment type="catalytic activity">
    <reaction evidence="13">
        <text>L-threonyl-[protein] + ATP = O-phospho-L-threonyl-[protein] + ADP + H(+)</text>
        <dbReference type="Rhea" id="RHEA:46608"/>
        <dbReference type="Rhea" id="RHEA-COMP:11060"/>
        <dbReference type="Rhea" id="RHEA-COMP:11605"/>
        <dbReference type="ChEBI" id="CHEBI:15378"/>
        <dbReference type="ChEBI" id="CHEBI:30013"/>
        <dbReference type="ChEBI" id="CHEBI:30616"/>
        <dbReference type="ChEBI" id="CHEBI:61977"/>
        <dbReference type="ChEBI" id="CHEBI:456216"/>
        <dbReference type="EC" id="2.7.11.1"/>
    </reaction>
</comment>
<evidence type="ECO:0000256" key="16">
    <source>
        <dbReference type="SAM" id="MobiDB-lite"/>
    </source>
</evidence>
<comment type="subunit">
    <text evidence="2">Component of the EKC/KEOPS complex composed of at least BUD32, CGI121, GON7, KAE1 and PCC1; the whole complex dimerizes.</text>
</comment>
<evidence type="ECO:0000256" key="13">
    <source>
        <dbReference type="ARBA" id="ARBA00047899"/>
    </source>
</evidence>
<evidence type="ECO:0000313" key="18">
    <source>
        <dbReference type="EMBL" id="KAK8042806.1"/>
    </source>
</evidence>
<gene>
    <name evidence="18" type="ORF">PG994_013289</name>
</gene>
<dbReference type="Proteomes" id="UP001480595">
    <property type="component" value="Unassembled WGS sequence"/>
</dbReference>
<dbReference type="PROSITE" id="PS00109">
    <property type="entry name" value="PROTEIN_KINASE_TYR"/>
    <property type="match status" value="1"/>
</dbReference>